<organism evidence="5">
    <name type="scientific">marine sediment metagenome</name>
    <dbReference type="NCBI Taxonomy" id="412755"/>
    <lineage>
        <taxon>unclassified sequences</taxon>
        <taxon>metagenomes</taxon>
        <taxon>ecological metagenomes</taxon>
    </lineage>
</organism>
<dbReference type="SMART" id="SM00958">
    <property type="entry name" value="SecA_PP_bind"/>
    <property type="match status" value="1"/>
</dbReference>
<gene>
    <name evidence="5" type="ORF">S01H1_10825</name>
</gene>
<dbReference type="GO" id="GO:0043952">
    <property type="term" value="P:protein transport by the Sec complex"/>
    <property type="evidence" value="ECO:0007669"/>
    <property type="project" value="TreeGrafter"/>
</dbReference>
<accession>X0S0P0</accession>
<dbReference type="InterPro" id="IPR000185">
    <property type="entry name" value="SecA"/>
</dbReference>
<dbReference type="GO" id="GO:0031522">
    <property type="term" value="C:cell envelope Sec protein transport complex"/>
    <property type="evidence" value="ECO:0007669"/>
    <property type="project" value="TreeGrafter"/>
</dbReference>
<dbReference type="InterPro" id="IPR011130">
    <property type="entry name" value="SecA_preprotein_X-link_dom"/>
</dbReference>
<dbReference type="InterPro" id="IPR027417">
    <property type="entry name" value="P-loop_NTPase"/>
</dbReference>
<dbReference type="GO" id="GO:0017038">
    <property type="term" value="P:protein import"/>
    <property type="evidence" value="ECO:0007669"/>
    <property type="project" value="InterPro"/>
</dbReference>
<dbReference type="GO" id="GO:0005886">
    <property type="term" value="C:plasma membrane"/>
    <property type="evidence" value="ECO:0007669"/>
    <property type="project" value="TreeGrafter"/>
</dbReference>
<keyword evidence="2" id="KW-0811">Translocation</keyword>
<name>X0S0P0_9ZZZZ</name>
<dbReference type="GO" id="GO:0006886">
    <property type="term" value="P:intracellular protein transport"/>
    <property type="evidence" value="ECO:0007669"/>
    <property type="project" value="InterPro"/>
</dbReference>
<dbReference type="InterPro" id="IPR014001">
    <property type="entry name" value="Helicase_ATP-bd"/>
</dbReference>
<dbReference type="InterPro" id="IPR014018">
    <property type="entry name" value="SecA_motor_DEAD"/>
</dbReference>
<evidence type="ECO:0000313" key="5">
    <source>
        <dbReference type="EMBL" id="GAF74634.1"/>
    </source>
</evidence>
<dbReference type="PRINTS" id="PR00906">
    <property type="entry name" value="SECA"/>
</dbReference>
<dbReference type="GO" id="GO:0005829">
    <property type="term" value="C:cytosol"/>
    <property type="evidence" value="ECO:0007669"/>
    <property type="project" value="TreeGrafter"/>
</dbReference>
<proteinExistence type="predicted"/>
<evidence type="ECO:0000256" key="1">
    <source>
        <dbReference type="ARBA" id="ARBA00022927"/>
    </source>
</evidence>
<evidence type="ECO:0000259" key="4">
    <source>
        <dbReference type="PROSITE" id="PS51196"/>
    </source>
</evidence>
<dbReference type="PANTHER" id="PTHR30612:SF0">
    <property type="entry name" value="CHLOROPLAST PROTEIN-TRANSPORTING ATPASE"/>
    <property type="match status" value="1"/>
</dbReference>
<dbReference type="GO" id="GO:0005524">
    <property type="term" value="F:ATP binding"/>
    <property type="evidence" value="ECO:0007669"/>
    <property type="project" value="InterPro"/>
</dbReference>
<dbReference type="GO" id="GO:0006605">
    <property type="term" value="P:protein targeting"/>
    <property type="evidence" value="ECO:0007669"/>
    <property type="project" value="InterPro"/>
</dbReference>
<dbReference type="Gene3D" id="3.40.50.300">
    <property type="entry name" value="P-loop containing nucleotide triphosphate hydrolases"/>
    <property type="match status" value="1"/>
</dbReference>
<dbReference type="CDD" id="cd17928">
    <property type="entry name" value="DEXDc_SecA"/>
    <property type="match status" value="1"/>
</dbReference>
<feature type="non-terminal residue" evidence="5">
    <location>
        <position position="346"/>
    </location>
</feature>
<dbReference type="AlphaFoldDB" id="X0S0P0"/>
<dbReference type="Gene3D" id="3.90.1440.10">
    <property type="entry name" value="SecA, preprotein cross-linking domain"/>
    <property type="match status" value="1"/>
</dbReference>
<dbReference type="Pfam" id="PF07517">
    <property type="entry name" value="SecA_DEAD"/>
    <property type="match status" value="1"/>
</dbReference>
<evidence type="ECO:0000256" key="2">
    <source>
        <dbReference type="ARBA" id="ARBA00023010"/>
    </source>
</evidence>
<keyword evidence="1" id="KW-0653">Protein transport</keyword>
<reference evidence="5" key="1">
    <citation type="journal article" date="2014" name="Front. Microbiol.">
        <title>High frequency of phylogenetically diverse reductive dehalogenase-homologous genes in deep subseafloor sedimentary metagenomes.</title>
        <authorList>
            <person name="Kawai M."/>
            <person name="Futagami T."/>
            <person name="Toyoda A."/>
            <person name="Takaki Y."/>
            <person name="Nishi S."/>
            <person name="Hori S."/>
            <person name="Arai W."/>
            <person name="Tsubouchi T."/>
            <person name="Morono Y."/>
            <person name="Uchiyama I."/>
            <person name="Ito T."/>
            <person name="Fujiyama A."/>
            <person name="Inagaki F."/>
            <person name="Takami H."/>
        </authorList>
    </citation>
    <scope>NUCLEOTIDE SEQUENCE</scope>
    <source>
        <strain evidence="5">Expedition CK06-06</strain>
    </source>
</reference>
<protein>
    <submittedName>
        <fullName evidence="5">Uncharacterized protein</fullName>
    </submittedName>
</protein>
<comment type="caution">
    <text evidence="5">The sequence shown here is derived from an EMBL/GenBank/DDBJ whole genome shotgun (WGS) entry which is preliminary data.</text>
</comment>
<dbReference type="SUPFAM" id="SSF81767">
    <property type="entry name" value="Pre-protein crosslinking domain of SecA"/>
    <property type="match status" value="1"/>
</dbReference>
<sequence>MLKWLKGIISDSSERKLEKLQPLVNEINALEDGVAPLSDAELRARTDQFRQRLADGETLDDILPDAFAVVREMAKRRLGERHFDAQLLGGIVLHQGKAAEMRTGEGKTLVATLPLYLNGLEGKGAHLVTVNDYLAKRDTTWMSSIYHNLGLSVACLQHDAAYVYDPGFNTDNPSLRHLRPVPRREAYLADITYGTNNEFGFDYLRDNMVADLSQLVQRPEHPHHYAIVDEVDNILIDEARTPLIISGPAEETEEVYRMFGRLIPRLQPEVDYTIDPKTRSVALSEEGVAKLEKWLNIKNIYDSQNYRLTRFLEAALKAHVIYQRDHHYVVKDGEVVIVDEFTGRLM</sequence>
<dbReference type="PROSITE" id="PS51196">
    <property type="entry name" value="SECA_MOTOR_DEAD"/>
    <property type="match status" value="1"/>
</dbReference>
<dbReference type="InterPro" id="IPR011115">
    <property type="entry name" value="SecA_DEAD"/>
</dbReference>
<feature type="domain" description="SecA family profile" evidence="4">
    <location>
        <begin position="2"/>
        <end position="346"/>
    </location>
</feature>
<dbReference type="EMBL" id="BARS01005519">
    <property type="protein sequence ID" value="GAF74634.1"/>
    <property type="molecule type" value="Genomic_DNA"/>
</dbReference>
<feature type="domain" description="Helicase ATP-binding" evidence="3">
    <location>
        <begin position="88"/>
        <end position="267"/>
    </location>
</feature>
<dbReference type="PROSITE" id="PS51192">
    <property type="entry name" value="HELICASE_ATP_BIND_1"/>
    <property type="match status" value="1"/>
</dbReference>
<dbReference type="InterPro" id="IPR036670">
    <property type="entry name" value="SecA_X-link_sf"/>
</dbReference>
<keyword evidence="1" id="KW-0813">Transport</keyword>
<evidence type="ECO:0000259" key="3">
    <source>
        <dbReference type="PROSITE" id="PS51192"/>
    </source>
</evidence>
<dbReference type="SMART" id="SM00957">
    <property type="entry name" value="SecA_DEAD"/>
    <property type="match status" value="1"/>
</dbReference>
<dbReference type="PANTHER" id="PTHR30612">
    <property type="entry name" value="SECA INNER MEMBRANE COMPONENT OF SEC PROTEIN SECRETION SYSTEM"/>
    <property type="match status" value="1"/>
</dbReference>
<dbReference type="SUPFAM" id="SSF52540">
    <property type="entry name" value="P-loop containing nucleoside triphosphate hydrolases"/>
    <property type="match status" value="1"/>
</dbReference>